<dbReference type="InterPro" id="IPR036907">
    <property type="entry name" value="5'-Nucleotdase_C_sf"/>
</dbReference>
<feature type="signal peptide" evidence="1">
    <location>
        <begin position="1"/>
        <end position="23"/>
    </location>
</feature>
<dbReference type="InterPro" id="IPR008334">
    <property type="entry name" value="5'-Nucleotdase_C"/>
</dbReference>
<dbReference type="InterPro" id="IPR006179">
    <property type="entry name" value="5_nucleotidase/apyrase"/>
</dbReference>
<evidence type="ECO:0000313" key="3">
    <source>
        <dbReference type="EMBL" id="MBB3186162.1"/>
    </source>
</evidence>
<dbReference type="GO" id="GO:0009166">
    <property type="term" value="P:nucleotide catabolic process"/>
    <property type="evidence" value="ECO:0007669"/>
    <property type="project" value="InterPro"/>
</dbReference>
<comment type="caution">
    <text evidence="3">The sequence shown here is derived from an EMBL/GenBank/DDBJ whole genome shotgun (WGS) entry which is preliminary data.</text>
</comment>
<dbReference type="Gene3D" id="3.90.780.10">
    <property type="entry name" value="5'-Nucleotidase, C-terminal domain"/>
    <property type="match status" value="1"/>
</dbReference>
<dbReference type="PROSITE" id="PS51257">
    <property type="entry name" value="PROKAR_LIPOPROTEIN"/>
    <property type="match status" value="1"/>
</dbReference>
<dbReference type="Pfam" id="PF02872">
    <property type="entry name" value="5_nucleotid_C"/>
    <property type="match status" value="1"/>
</dbReference>
<dbReference type="Proteomes" id="UP000544222">
    <property type="component" value="Unassembled WGS sequence"/>
</dbReference>
<dbReference type="RefSeq" id="WP_183412099.1">
    <property type="nucleotide sequence ID" value="NZ_JACHYB010000001.1"/>
</dbReference>
<name>A0A7W5DNG2_9PORP</name>
<reference evidence="3 4" key="1">
    <citation type="submission" date="2020-08" db="EMBL/GenBank/DDBJ databases">
        <title>Genomic Encyclopedia of Type Strains, Phase IV (KMG-IV): sequencing the most valuable type-strain genomes for metagenomic binning, comparative biology and taxonomic classification.</title>
        <authorList>
            <person name="Goeker M."/>
        </authorList>
    </citation>
    <scope>NUCLEOTIDE SEQUENCE [LARGE SCALE GENOMIC DNA]</scope>
    <source>
        <strain evidence="3 4">DSM 27471</strain>
    </source>
</reference>
<keyword evidence="1" id="KW-0732">Signal</keyword>
<evidence type="ECO:0000313" key="4">
    <source>
        <dbReference type="Proteomes" id="UP000544222"/>
    </source>
</evidence>
<proteinExistence type="predicted"/>
<evidence type="ECO:0000256" key="1">
    <source>
        <dbReference type="SAM" id="SignalP"/>
    </source>
</evidence>
<dbReference type="AlphaFoldDB" id="A0A7W5DNG2"/>
<sequence length="248" mass="27457">MRQAFIFLWILLLATSCSSYKVASITATHIPVDQRADGIQDQRMVALIKPYVDSAAKVANAVIGYSDETMRVERPEGLLSNFFADVMLSYSRQHYPGDSVAIAVTNIGGFRNPIYKGPITVGKIYELMPFQNELVVLYLKGNIVQQLADSIAKYGGAVAGIRFGINSQKSATHIMVQGVPLNPDKIYAVAANDYIAKGNDHFDALTQAAKSITYPISLRRLMIDYIKQQTIEGHPIHQTLDGRIYEDQ</sequence>
<keyword evidence="4" id="KW-1185">Reference proteome</keyword>
<dbReference type="PANTHER" id="PTHR11575">
    <property type="entry name" value="5'-NUCLEOTIDASE-RELATED"/>
    <property type="match status" value="1"/>
</dbReference>
<protein>
    <submittedName>
        <fullName evidence="3">2',3'-cyclic-nucleotide 2'-phosphodiesterase (5'-nucleotidase family)</fullName>
    </submittedName>
</protein>
<dbReference type="EMBL" id="JACHYB010000001">
    <property type="protein sequence ID" value="MBB3186162.1"/>
    <property type="molecule type" value="Genomic_DNA"/>
</dbReference>
<dbReference type="GO" id="GO:0016787">
    <property type="term" value="F:hydrolase activity"/>
    <property type="evidence" value="ECO:0007669"/>
    <property type="project" value="InterPro"/>
</dbReference>
<dbReference type="PANTHER" id="PTHR11575:SF24">
    <property type="entry name" value="5'-NUCLEOTIDASE"/>
    <property type="match status" value="1"/>
</dbReference>
<feature type="domain" description="5'-Nucleotidase C-terminal" evidence="2">
    <location>
        <begin position="63"/>
        <end position="206"/>
    </location>
</feature>
<organism evidence="3 4">
    <name type="scientific">Microbacter margulisiae</name>
    <dbReference type="NCBI Taxonomy" id="1350067"/>
    <lineage>
        <taxon>Bacteria</taxon>
        <taxon>Pseudomonadati</taxon>
        <taxon>Bacteroidota</taxon>
        <taxon>Bacteroidia</taxon>
        <taxon>Bacteroidales</taxon>
        <taxon>Porphyromonadaceae</taxon>
        <taxon>Microbacter</taxon>
    </lineage>
</organism>
<feature type="chain" id="PRO_5031456954" evidence="1">
    <location>
        <begin position="24"/>
        <end position="248"/>
    </location>
</feature>
<dbReference type="SUPFAM" id="SSF55816">
    <property type="entry name" value="5'-nucleotidase (syn. UDP-sugar hydrolase), C-terminal domain"/>
    <property type="match status" value="1"/>
</dbReference>
<accession>A0A7W5DNG2</accession>
<evidence type="ECO:0000259" key="2">
    <source>
        <dbReference type="Pfam" id="PF02872"/>
    </source>
</evidence>
<gene>
    <name evidence="3" type="ORF">FHX64_000325</name>
</gene>